<organism evidence="1">
    <name type="scientific">freshwater metagenome</name>
    <dbReference type="NCBI Taxonomy" id="449393"/>
    <lineage>
        <taxon>unclassified sequences</taxon>
        <taxon>metagenomes</taxon>
        <taxon>ecological metagenomes</taxon>
    </lineage>
</organism>
<accession>A0A6J7HL97</accession>
<dbReference type="AlphaFoldDB" id="A0A6J7HL97"/>
<reference evidence="1" key="1">
    <citation type="submission" date="2020-05" db="EMBL/GenBank/DDBJ databases">
        <authorList>
            <person name="Chiriac C."/>
            <person name="Salcher M."/>
            <person name="Ghai R."/>
            <person name="Kavagutti S V."/>
        </authorList>
    </citation>
    <scope>NUCLEOTIDE SEQUENCE</scope>
</reference>
<gene>
    <name evidence="1" type="ORF">UFOPK3564_01797</name>
</gene>
<dbReference type="EMBL" id="CAFBMK010000102">
    <property type="protein sequence ID" value="CAB4920312.1"/>
    <property type="molecule type" value="Genomic_DNA"/>
</dbReference>
<name>A0A6J7HL97_9ZZZZ</name>
<sequence>MASSAPLRDIEVGAPNRIFSVGKASVGTVPLMGMASAISCGRAPRRTACHGVDVVSAEMTR</sequence>
<evidence type="ECO:0000313" key="1">
    <source>
        <dbReference type="EMBL" id="CAB4920312.1"/>
    </source>
</evidence>
<protein>
    <submittedName>
        <fullName evidence="1">Unannotated protein</fullName>
    </submittedName>
</protein>
<proteinExistence type="predicted"/>